<proteinExistence type="predicted"/>
<evidence type="ECO:0000259" key="2">
    <source>
        <dbReference type="Pfam" id="PF03807"/>
    </source>
</evidence>
<dbReference type="InterPro" id="IPR028939">
    <property type="entry name" value="P5C_Rdtase_cat_N"/>
</dbReference>
<dbReference type="EMBL" id="JACHOV010000020">
    <property type="protein sequence ID" value="MBB4642949.1"/>
    <property type="molecule type" value="Genomic_DNA"/>
</dbReference>
<evidence type="ECO:0000256" key="1">
    <source>
        <dbReference type="ARBA" id="ARBA00023002"/>
    </source>
</evidence>
<dbReference type="AlphaFoldDB" id="A0A840HZF4"/>
<dbReference type="PANTHER" id="PTHR14239">
    <property type="entry name" value="DUDULIN-RELATED"/>
    <property type="match status" value="1"/>
</dbReference>
<keyword evidence="4" id="KW-1185">Reference proteome</keyword>
<feature type="domain" description="Pyrroline-5-carboxylate reductase catalytic N-terminal" evidence="2">
    <location>
        <begin position="2"/>
        <end position="93"/>
    </location>
</feature>
<dbReference type="Gene3D" id="3.40.50.720">
    <property type="entry name" value="NAD(P)-binding Rossmann-like Domain"/>
    <property type="match status" value="1"/>
</dbReference>
<dbReference type="Pfam" id="PF03807">
    <property type="entry name" value="F420_oxidored"/>
    <property type="match status" value="1"/>
</dbReference>
<dbReference type="InterPro" id="IPR036291">
    <property type="entry name" value="NAD(P)-bd_dom_sf"/>
</dbReference>
<dbReference type="Proteomes" id="UP000575068">
    <property type="component" value="Unassembled WGS sequence"/>
</dbReference>
<dbReference type="InterPro" id="IPR051267">
    <property type="entry name" value="STEAP_metalloreductase"/>
</dbReference>
<keyword evidence="1" id="KW-0560">Oxidoreductase</keyword>
<evidence type="ECO:0000313" key="4">
    <source>
        <dbReference type="Proteomes" id="UP000575068"/>
    </source>
</evidence>
<accession>A0A840HZF4</accession>
<protein>
    <recommendedName>
        <fullName evidence="2">Pyrroline-5-carboxylate reductase catalytic N-terminal domain-containing protein</fullName>
    </recommendedName>
</protein>
<organism evidence="3 4">
    <name type="scientific">Rhizorhapis suberifaciens</name>
    <name type="common">corky root of lettuce</name>
    <dbReference type="NCBI Taxonomy" id="13656"/>
    <lineage>
        <taxon>Bacteria</taxon>
        <taxon>Pseudomonadati</taxon>
        <taxon>Pseudomonadota</taxon>
        <taxon>Alphaproteobacteria</taxon>
        <taxon>Sphingomonadales</taxon>
        <taxon>Sphingomonadaceae</taxon>
        <taxon>Rhizorhapis</taxon>
    </lineage>
</organism>
<evidence type="ECO:0000313" key="3">
    <source>
        <dbReference type="EMBL" id="MBB4642949.1"/>
    </source>
</evidence>
<name>A0A840HZF4_9SPHN</name>
<reference evidence="3 4" key="1">
    <citation type="submission" date="2020-08" db="EMBL/GenBank/DDBJ databases">
        <title>Genomic Encyclopedia of Type Strains, Phase IV (KMG-IV): sequencing the most valuable type-strain genomes for metagenomic binning, comparative biology and taxonomic classification.</title>
        <authorList>
            <person name="Goeker M."/>
        </authorList>
    </citation>
    <scope>NUCLEOTIDE SEQUENCE [LARGE SCALE GENOMIC DNA]</scope>
    <source>
        <strain evidence="3 4">DSM 7465</strain>
    </source>
</reference>
<dbReference type="GO" id="GO:0016491">
    <property type="term" value="F:oxidoreductase activity"/>
    <property type="evidence" value="ECO:0007669"/>
    <property type="project" value="UniProtKB-KW"/>
</dbReference>
<sequence length="248" mass="26205">MKIGIIGIGSIGGLLARGLAAAGHQVSVANSRGANSVRAFADEIGATAADVRGALADADMIILSIPLPALAHLPKDLFDTVSRDVPVIDTSNYYPGMRDPQIAELDAGEVESLWVSRQIGRPVIKAFNNILAYSLAELGQPKNTPGRLAIAVAGDEPRHKALACDIVETMGFDPVDAGTLAESWRQQPSTPAYCCDYDADTMRKALAQAVQGEAPKIRDQIIAKYASLGPGATHQQVIQLNRSANPIK</sequence>
<comment type="caution">
    <text evidence="3">The sequence shown here is derived from an EMBL/GenBank/DDBJ whole genome shotgun (WGS) entry which is preliminary data.</text>
</comment>
<gene>
    <name evidence="3" type="ORF">HNQ99_003286</name>
</gene>
<dbReference type="SUPFAM" id="SSF51735">
    <property type="entry name" value="NAD(P)-binding Rossmann-fold domains"/>
    <property type="match status" value="1"/>
</dbReference>
<dbReference type="RefSeq" id="WP_184477456.1">
    <property type="nucleotide sequence ID" value="NZ_JACHOV010000020.1"/>
</dbReference>